<dbReference type="InterPro" id="IPR000014">
    <property type="entry name" value="PAS"/>
</dbReference>
<dbReference type="CDD" id="cd00130">
    <property type="entry name" value="PAS"/>
    <property type="match status" value="1"/>
</dbReference>
<feature type="domain" description="PAC" evidence="6">
    <location>
        <begin position="96"/>
        <end position="150"/>
    </location>
</feature>
<dbReference type="InterPro" id="IPR036890">
    <property type="entry name" value="HATPase_C_sf"/>
</dbReference>
<keyword evidence="3" id="KW-0157">Chromophore</keyword>
<evidence type="ECO:0000313" key="8">
    <source>
        <dbReference type="EMBL" id="GLS64802.1"/>
    </source>
</evidence>
<evidence type="ECO:0000259" key="5">
    <source>
        <dbReference type="PROSITE" id="PS50112"/>
    </source>
</evidence>
<dbReference type="InterPro" id="IPR000700">
    <property type="entry name" value="PAS-assoc_C"/>
</dbReference>
<reference evidence="8" key="1">
    <citation type="journal article" date="2014" name="Int. J. Syst. Evol. Microbiol.">
        <title>Complete genome of a new Firmicutes species belonging to the dominant human colonic microbiota ('Ruminococcus bicirculans') reveals two chromosomes and a selective capacity to utilize plant glucans.</title>
        <authorList>
            <consortium name="NISC Comparative Sequencing Program"/>
            <person name="Wegmann U."/>
            <person name="Louis P."/>
            <person name="Goesmann A."/>
            <person name="Henrissat B."/>
            <person name="Duncan S.H."/>
            <person name="Flint H.J."/>
        </authorList>
    </citation>
    <scope>NUCLEOTIDE SEQUENCE</scope>
    <source>
        <strain evidence="8">NBRC 107715</strain>
    </source>
</reference>
<dbReference type="NCBIfam" id="TIGR00229">
    <property type="entry name" value="sensory_box"/>
    <property type="match status" value="1"/>
</dbReference>
<comment type="caution">
    <text evidence="7">The sequence shown here is derived from an EMBL/GenBank/DDBJ whole genome shotgun (WGS) entry which is preliminary data.</text>
</comment>
<gene>
    <name evidence="8" type="ORF">GCM10007888_31830</name>
    <name evidence="7" type="ORF">MOX02_25610</name>
</gene>
<dbReference type="PANTHER" id="PTHR47429:SF2">
    <property type="entry name" value="PROTEIN TWIN LOV 1"/>
    <property type="match status" value="1"/>
</dbReference>
<sequence>MDKADAARFAGRRRAERAERGEADSFSAIVRSTHLPMIVTDPRRHDNPIVFANPAFLRMTGYERYEVTGRNCRFLQGPGTCPDAVARVREAIRAEQAIAIDLLNYRKDGSTFHNALHLNPVHAETGELQFFFAAQLDVTERYRLVREREAANTALHDALAVQTTLVHEIDHRVKNNLQMIAAMIVLQSQRIDDPATRASMMETLQRVEALSTVHRRLHQSESASRVDVAGLVRDLVADMIGASGRSDIRVALDLAPVLVHAEKSVALALLFNEIVTNILKHAFPAGRPGTIAIRVGLAEDLRIVVEDDGVGMPPADEPKGSFGQALMRTLARQLGARLAVESGPRSGTRVVVAMPASVGLPAPVDAPAG</sequence>
<evidence type="ECO:0000256" key="3">
    <source>
        <dbReference type="ARBA" id="ARBA00022991"/>
    </source>
</evidence>
<dbReference type="Gene3D" id="3.30.565.10">
    <property type="entry name" value="Histidine kinase-like ATPase, C-terminal domain"/>
    <property type="match status" value="1"/>
</dbReference>
<name>A0A512J3N0_9HYPH</name>
<evidence type="ECO:0000313" key="7">
    <source>
        <dbReference type="EMBL" id="GEP04523.1"/>
    </source>
</evidence>
<dbReference type="EMBL" id="BSPK01000053">
    <property type="protein sequence ID" value="GLS64802.1"/>
    <property type="molecule type" value="Genomic_DNA"/>
</dbReference>
<evidence type="ECO:0000313" key="10">
    <source>
        <dbReference type="Proteomes" id="UP001156856"/>
    </source>
</evidence>
<dbReference type="AlphaFoldDB" id="A0A512J3N0"/>
<dbReference type="OrthoDB" id="7991996at2"/>
<keyword evidence="7" id="KW-0418">Kinase</keyword>
<dbReference type="Pfam" id="PF13426">
    <property type="entry name" value="PAS_9"/>
    <property type="match status" value="1"/>
</dbReference>
<dbReference type="RefSeq" id="WP_147026148.1">
    <property type="nucleotide sequence ID" value="NZ_BJZU01000048.1"/>
</dbReference>
<evidence type="ECO:0000256" key="2">
    <source>
        <dbReference type="ARBA" id="ARBA00022643"/>
    </source>
</evidence>
<dbReference type="InterPro" id="IPR003594">
    <property type="entry name" value="HATPase_dom"/>
</dbReference>
<dbReference type="PROSITE" id="PS50109">
    <property type="entry name" value="HIS_KIN"/>
    <property type="match status" value="1"/>
</dbReference>
<dbReference type="Proteomes" id="UP001156856">
    <property type="component" value="Unassembled WGS sequence"/>
</dbReference>
<dbReference type="GO" id="GO:0016301">
    <property type="term" value="F:kinase activity"/>
    <property type="evidence" value="ECO:0007669"/>
    <property type="project" value="UniProtKB-KW"/>
</dbReference>
<reference evidence="10" key="2">
    <citation type="journal article" date="2019" name="Int. J. Syst. Evol. Microbiol.">
        <title>The Global Catalogue of Microorganisms (GCM) 10K type strain sequencing project: providing services to taxonomists for standard genome sequencing and annotation.</title>
        <authorList>
            <consortium name="The Broad Institute Genomics Platform"/>
            <consortium name="The Broad Institute Genome Sequencing Center for Infectious Disease"/>
            <person name="Wu L."/>
            <person name="Ma J."/>
        </authorList>
    </citation>
    <scope>NUCLEOTIDE SEQUENCE [LARGE SCALE GENOMIC DNA]</scope>
    <source>
        <strain evidence="10">NBRC 107715</strain>
    </source>
</reference>
<dbReference type="Pfam" id="PF07568">
    <property type="entry name" value="HisKA_2"/>
    <property type="match status" value="1"/>
</dbReference>
<dbReference type="Pfam" id="PF02518">
    <property type="entry name" value="HATPase_c"/>
    <property type="match status" value="1"/>
</dbReference>
<dbReference type="InterPro" id="IPR035965">
    <property type="entry name" value="PAS-like_dom_sf"/>
</dbReference>
<dbReference type="SUPFAM" id="SSF55785">
    <property type="entry name" value="PYP-like sensor domain (PAS domain)"/>
    <property type="match status" value="1"/>
</dbReference>
<organism evidence="7 9">
    <name type="scientific">Methylobacterium oxalidis</name>
    <dbReference type="NCBI Taxonomy" id="944322"/>
    <lineage>
        <taxon>Bacteria</taxon>
        <taxon>Pseudomonadati</taxon>
        <taxon>Pseudomonadota</taxon>
        <taxon>Alphaproteobacteria</taxon>
        <taxon>Hyphomicrobiales</taxon>
        <taxon>Methylobacteriaceae</taxon>
        <taxon>Methylobacterium</taxon>
    </lineage>
</organism>
<dbReference type="SMART" id="SM00086">
    <property type="entry name" value="PAC"/>
    <property type="match status" value="1"/>
</dbReference>
<evidence type="ECO:0000259" key="6">
    <source>
        <dbReference type="PROSITE" id="PS50113"/>
    </source>
</evidence>
<feature type="domain" description="Histidine kinase" evidence="4">
    <location>
        <begin position="168"/>
        <end position="358"/>
    </location>
</feature>
<dbReference type="SMART" id="SM00387">
    <property type="entry name" value="HATPase_c"/>
    <property type="match status" value="1"/>
</dbReference>
<dbReference type="Gene3D" id="3.30.450.20">
    <property type="entry name" value="PAS domain"/>
    <property type="match status" value="1"/>
</dbReference>
<feature type="domain" description="PAS" evidence="5">
    <location>
        <begin position="22"/>
        <end position="71"/>
    </location>
</feature>
<reference evidence="8" key="4">
    <citation type="submission" date="2023-01" db="EMBL/GenBank/DDBJ databases">
        <title>Draft genome sequence of Methylobacterium oxalidis strain NBRC 107715.</title>
        <authorList>
            <person name="Sun Q."/>
            <person name="Mori K."/>
        </authorList>
    </citation>
    <scope>NUCLEOTIDE SEQUENCE</scope>
    <source>
        <strain evidence="8">NBRC 107715</strain>
    </source>
</reference>
<protein>
    <submittedName>
        <fullName evidence="7">Signal transduction histidine kinase</fullName>
    </submittedName>
</protein>
<dbReference type="PROSITE" id="PS50113">
    <property type="entry name" value="PAC"/>
    <property type="match status" value="1"/>
</dbReference>
<keyword evidence="1" id="KW-0285">Flavoprotein</keyword>
<dbReference type="PANTHER" id="PTHR47429">
    <property type="entry name" value="PROTEIN TWIN LOV 1"/>
    <property type="match status" value="1"/>
</dbReference>
<keyword evidence="10" id="KW-1185">Reference proteome</keyword>
<keyword evidence="7" id="KW-0808">Transferase</keyword>
<proteinExistence type="predicted"/>
<dbReference type="Proteomes" id="UP000321960">
    <property type="component" value="Unassembled WGS sequence"/>
</dbReference>
<accession>A0A512J3N0</accession>
<dbReference type="InterPro" id="IPR011495">
    <property type="entry name" value="Sig_transdc_His_kin_sub2_dim/P"/>
</dbReference>
<dbReference type="EMBL" id="BJZU01000048">
    <property type="protein sequence ID" value="GEP04523.1"/>
    <property type="molecule type" value="Genomic_DNA"/>
</dbReference>
<evidence type="ECO:0000256" key="1">
    <source>
        <dbReference type="ARBA" id="ARBA00022630"/>
    </source>
</evidence>
<dbReference type="InterPro" id="IPR005467">
    <property type="entry name" value="His_kinase_dom"/>
</dbReference>
<evidence type="ECO:0000313" key="9">
    <source>
        <dbReference type="Proteomes" id="UP000321960"/>
    </source>
</evidence>
<dbReference type="InterPro" id="IPR001610">
    <property type="entry name" value="PAC"/>
</dbReference>
<dbReference type="PROSITE" id="PS50112">
    <property type="entry name" value="PAS"/>
    <property type="match status" value="1"/>
</dbReference>
<reference evidence="7 9" key="3">
    <citation type="submission" date="2019-07" db="EMBL/GenBank/DDBJ databases">
        <title>Whole genome shotgun sequence of Methylobacterium oxalidis NBRC 107715.</title>
        <authorList>
            <person name="Hosoyama A."/>
            <person name="Uohara A."/>
            <person name="Ohji S."/>
            <person name="Ichikawa N."/>
        </authorList>
    </citation>
    <scope>NUCLEOTIDE SEQUENCE [LARGE SCALE GENOMIC DNA]</scope>
    <source>
        <strain evidence="7 9">NBRC 107715</strain>
    </source>
</reference>
<evidence type="ECO:0000259" key="4">
    <source>
        <dbReference type="PROSITE" id="PS50109"/>
    </source>
</evidence>
<dbReference type="SUPFAM" id="SSF55874">
    <property type="entry name" value="ATPase domain of HSP90 chaperone/DNA topoisomerase II/histidine kinase"/>
    <property type="match status" value="1"/>
</dbReference>
<dbReference type="SMART" id="SM00091">
    <property type="entry name" value="PAS"/>
    <property type="match status" value="1"/>
</dbReference>
<keyword evidence="2" id="KW-0288">FMN</keyword>